<keyword evidence="8" id="KW-0032">Aminotransferase</keyword>
<dbReference type="AlphaFoldDB" id="A0A081NGT8"/>
<dbReference type="STRING" id="1137799.GZ78_08145"/>
<name>A0A081NGT8_9GAMM</name>
<dbReference type="RefSeq" id="WP_034834478.1">
    <property type="nucleotide sequence ID" value="NZ_JOKH01000002.1"/>
</dbReference>
<dbReference type="InterPro" id="IPR051791">
    <property type="entry name" value="Pra-immunoreactive"/>
</dbReference>
<comment type="subcellular location">
    <subcellularLocation>
        <location evidence="1">Cell membrane</location>
        <topology evidence="1">Multi-pass membrane protein</topology>
    </subcellularLocation>
</comment>
<dbReference type="PANTHER" id="PTHR36115:SF4">
    <property type="entry name" value="MEMBRANE PROTEIN"/>
    <property type="match status" value="1"/>
</dbReference>
<evidence type="ECO:0000313" key="8">
    <source>
        <dbReference type="EMBL" id="KEQ17661.1"/>
    </source>
</evidence>
<evidence type="ECO:0000256" key="3">
    <source>
        <dbReference type="ARBA" id="ARBA00022692"/>
    </source>
</evidence>
<evidence type="ECO:0000259" key="7">
    <source>
        <dbReference type="Pfam" id="PF06271"/>
    </source>
</evidence>
<accession>A0A081NGT8</accession>
<sequence>MSEIDASPEKSEVPEYAGFLDRFWATMIDTLILMVITLPLTMIIYGNQITIAGSRQLLGPWDIIINWLFPALAVVLFWHYKSATPGKMIITMKVVDEKTGLAPALSQSVIRYLSYFISIVPLFLGFFWIAMDKKKQGWHDKIAGTVVVRLRK</sequence>
<protein>
    <submittedName>
        <fullName evidence="8">Branched-chain amino acid aminotransferase I</fullName>
    </submittedName>
</protein>
<keyword evidence="8" id="KW-0808">Transferase</keyword>
<reference evidence="8 9" key="1">
    <citation type="submission" date="2014-06" db="EMBL/GenBank/DDBJ databases">
        <title>Whole Genome Sequences of Three Symbiotic Endozoicomonas Bacteria.</title>
        <authorList>
            <person name="Neave M.J."/>
            <person name="Apprill A."/>
            <person name="Voolstra C.R."/>
        </authorList>
    </citation>
    <scope>NUCLEOTIDE SEQUENCE [LARGE SCALE GENOMIC DNA]</scope>
    <source>
        <strain evidence="8 9">DSM 25634</strain>
    </source>
</reference>
<evidence type="ECO:0000256" key="2">
    <source>
        <dbReference type="ARBA" id="ARBA00022475"/>
    </source>
</evidence>
<keyword evidence="5 6" id="KW-0472">Membrane</keyword>
<feature type="transmembrane region" description="Helical" evidence="6">
    <location>
        <begin position="57"/>
        <end position="78"/>
    </location>
</feature>
<dbReference type="Pfam" id="PF06271">
    <property type="entry name" value="RDD"/>
    <property type="match status" value="1"/>
</dbReference>
<dbReference type="PANTHER" id="PTHR36115">
    <property type="entry name" value="PROLINE-RICH ANTIGEN HOMOLOG-RELATED"/>
    <property type="match status" value="1"/>
</dbReference>
<feature type="transmembrane region" description="Helical" evidence="6">
    <location>
        <begin position="23"/>
        <end position="45"/>
    </location>
</feature>
<evidence type="ECO:0000256" key="4">
    <source>
        <dbReference type="ARBA" id="ARBA00022989"/>
    </source>
</evidence>
<keyword evidence="3 6" id="KW-0812">Transmembrane</keyword>
<dbReference type="OrthoDB" id="9793824at2"/>
<feature type="domain" description="RDD" evidence="7">
    <location>
        <begin position="16"/>
        <end position="144"/>
    </location>
</feature>
<evidence type="ECO:0000313" key="9">
    <source>
        <dbReference type="Proteomes" id="UP000028073"/>
    </source>
</evidence>
<dbReference type="Proteomes" id="UP000028073">
    <property type="component" value="Unassembled WGS sequence"/>
</dbReference>
<gene>
    <name evidence="8" type="ORF">GZ78_08145</name>
</gene>
<dbReference type="EMBL" id="JOKH01000002">
    <property type="protein sequence ID" value="KEQ17661.1"/>
    <property type="molecule type" value="Genomic_DNA"/>
</dbReference>
<dbReference type="GO" id="GO:0005886">
    <property type="term" value="C:plasma membrane"/>
    <property type="evidence" value="ECO:0007669"/>
    <property type="project" value="UniProtKB-SubCell"/>
</dbReference>
<keyword evidence="9" id="KW-1185">Reference proteome</keyword>
<keyword evidence="2" id="KW-1003">Cell membrane</keyword>
<evidence type="ECO:0000256" key="5">
    <source>
        <dbReference type="ARBA" id="ARBA00023136"/>
    </source>
</evidence>
<keyword evidence="4 6" id="KW-1133">Transmembrane helix</keyword>
<proteinExistence type="predicted"/>
<dbReference type="eggNOG" id="COG1714">
    <property type="taxonomic scope" value="Bacteria"/>
</dbReference>
<comment type="caution">
    <text evidence="8">The sequence shown here is derived from an EMBL/GenBank/DDBJ whole genome shotgun (WGS) entry which is preliminary data.</text>
</comment>
<evidence type="ECO:0000256" key="6">
    <source>
        <dbReference type="SAM" id="Phobius"/>
    </source>
</evidence>
<dbReference type="InterPro" id="IPR010432">
    <property type="entry name" value="RDD"/>
</dbReference>
<evidence type="ECO:0000256" key="1">
    <source>
        <dbReference type="ARBA" id="ARBA00004651"/>
    </source>
</evidence>
<dbReference type="GO" id="GO:0008483">
    <property type="term" value="F:transaminase activity"/>
    <property type="evidence" value="ECO:0007669"/>
    <property type="project" value="UniProtKB-KW"/>
</dbReference>
<feature type="transmembrane region" description="Helical" evidence="6">
    <location>
        <begin position="112"/>
        <end position="131"/>
    </location>
</feature>
<organism evidence="8 9">
    <name type="scientific">Endozoicomonas numazuensis</name>
    <dbReference type="NCBI Taxonomy" id="1137799"/>
    <lineage>
        <taxon>Bacteria</taxon>
        <taxon>Pseudomonadati</taxon>
        <taxon>Pseudomonadota</taxon>
        <taxon>Gammaproteobacteria</taxon>
        <taxon>Oceanospirillales</taxon>
        <taxon>Endozoicomonadaceae</taxon>
        <taxon>Endozoicomonas</taxon>
    </lineage>
</organism>